<dbReference type="Gene3D" id="3.40.630.40">
    <property type="entry name" value="Zn-dependent exopeptidases"/>
    <property type="match status" value="1"/>
</dbReference>
<evidence type="ECO:0000313" key="5">
    <source>
        <dbReference type="EMBL" id="SNY99533.1"/>
    </source>
</evidence>
<dbReference type="PANTHER" id="PTHR30404">
    <property type="entry name" value="N-ACETYLMURAMOYL-L-ALANINE AMIDASE"/>
    <property type="match status" value="1"/>
</dbReference>
<evidence type="ECO:0000256" key="3">
    <source>
        <dbReference type="ARBA" id="ARBA00022801"/>
    </source>
</evidence>
<keyword evidence="3" id="KW-0378">Hydrolase</keyword>
<keyword evidence="6" id="KW-1185">Reference proteome</keyword>
<dbReference type="RefSeq" id="WP_097045024.1">
    <property type="nucleotide sequence ID" value="NZ_OBEH01000002.1"/>
</dbReference>
<dbReference type="Proteomes" id="UP000219048">
    <property type="component" value="Unassembled WGS sequence"/>
</dbReference>
<name>A0A285MS74_9FLAO</name>
<dbReference type="SMART" id="SM00646">
    <property type="entry name" value="Ami_3"/>
    <property type="match status" value="1"/>
</dbReference>
<sequence length="223" mass="25092">MKSKRIIWLCLFIWTMVLTVGIAQEREVRPIIVIDPGHGGTDTGATSIDASFEKDIVFQLSQQILVLNRTVLEDPLQLYLTRYSDTLISLKDRGRLSHSLKADLFISLHGNHAPNPEAQGLEVFVWRPFSNAQPPFRAASVKLAETIAVELHQQLDLKYRGIKQANFQVLRDNRLQCPAVLLELGFLSNGEESNYLKSERGIRAMALAILMAISKYLRDVGAH</sequence>
<dbReference type="AlphaFoldDB" id="A0A285MS74"/>
<evidence type="ECO:0000259" key="4">
    <source>
        <dbReference type="SMART" id="SM00646"/>
    </source>
</evidence>
<dbReference type="GO" id="GO:0008745">
    <property type="term" value="F:N-acetylmuramoyl-L-alanine amidase activity"/>
    <property type="evidence" value="ECO:0007669"/>
    <property type="project" value="UniProtKB-EC"/>
</dbReference>
<dbReference type="InterPro" id="IPR050695">
    <property type="entry name" value="N-acetylmuramoyl_amidase_3"/>
</dbReference>
<dbReference type="OrthoDB" id="9806267at2"/>
<accession>A0A285MS74</accession>
<protein>
    <recommendedName>
        <fullName evidence="2">N-acetylmuramoyl-L-alanine amidase</fullName>
        <ecNumber evidence="2">3.5.1.28</ecNumber>
    </recommendedName>
</protein>
<dbReference type="EC" id="3.5.1.28" evidence="2"/>
<feature type="domain" description="MurNAc-LAA" evidence="4">
    <location>
        <begin position="94"/>
        <end position="214"/>
    </location>
</feature>
<organism evidence="5 6">
    <name type="scientific">Flagellimonas pacifica</name>
    <dbReference type="NCBI Taxonomy" id="1247520"/>
    <lineage>
        <taxon>Bacteria</taxon>
        <taxon>Pseudomonadati</taxon>
        <taxon>Bacteroidota</taxon>
        <taxon>Flavobacteriia</taxon>
        <taxon>Flavobacteriales</taxon>
        <taxon>Flavobacteriaceae</taxon>
        <taxon>Flagellimonas</taxon>
    </lineage>
</organism>
<evidence type="ECO:0000313" key="6">
    <source>
        <dbReference type="Proteomes" id="UP000219048"/>
    </source>
</evidence>
<dbReference type="GO" id="GO:0009253">
    <property type="term" value="P:peptidoglycan catabolic process"/>
    <property type="evidence" value="ECO:0007669"/>
    <property type="project" value="InterPro"/>
</dbReference>
<reference evidence="6" key="1">
    <citation type="submission" date="2017-09" db="EMBL/GenBank/DDBJ databases">
        <authorList>
            <person name="Varghese N."/>
            <person name="Submissions S."/>
        </authorList>
    </citation>
    <scope>NUCLEOTIDE SEQUENCE [LARGE SCALE GENOMIC DNA]</scope>
    <source>
        <strain evidence="6">DSM 25885</strain>
    </source>
</reference>
<evidence type="ECO:0000256" key="2">
    <source>
        <dbReference type="ARBA" id="ARBA00011901"/>
    </source>
</evidence>
<dbReference type="PANTHER" id="PTHR30404:SF0">
    <property type="entry name" value="N-ACETYLMURAMOYL-L-ALANINE AMIDASE AMIC"/>
    <property type="match status" value="1"/>
</dbReference>
<evidence type="ECO:0000256" key="1">
    <source>
        <dbReference type="ARBA" id="ARBA00001561"/>
    </source>
</evidence>
<dbReference type="EMBL" id="OBEH01000002">
    <property type="protein sequence ID" value="SNY99533.1"/>
    <property type="molecule type" value="Genomic_DNA"/>
</dbReference>
<dbReference type="SUPFAM" id="SSF53187">
    <property type="entry name" value="Zn-dependent exopeptidases"/>
    <property type="match status" value="1"/>
</dbReference>
<dbReference type="GO" id="GO:0030288">
    <property type="term" value="C:outer membrane-bounded periplasmic space"/>
    <property type="evidence" value="ECO:0007669"/>
    <property type="project" value="TreeGrafter"/>
</dbReference>
<comment type="catalytic activity">
    <reaction evidence="1">
        <text>Hydrolyzes the link between N-acetylmuramoyl residues and L-amino acid residues in certain cell-wall glycopeptides.</text>
        <dbReference type="EC" id="3.5.1.28"/>
    </reaction>
</comment>
<dbReference type="Pfam" id="PF01520">
    <property type="entry name" value="Amidase_3"/>
    <property type="match status" value="1"/>
</dbReference>
<proteinExistence type="predicted"/>
<dbReference type="CDD" id="cd02696">
    <property type="entry name" value="MurNAc-LAA"/>
    <property type="match status" value="1"/>
</dbReference>
<dbReference type="InterPro" id="IPR002508">
    <property type="entry name" value="MurNAc-LAA_cat"/>
</dbReference>
<gene>
    <name evidence="5" type="ORF">SAMN06265377_1343</name>
</gene>